<dbReference type="KEGG" id="coh:EAV92_15640"/>
<protein>
    <submittedName>
        <fullName evidence="3">Gluconate 2-dehydrogenase subunit 3 family protein</fullName>
    </submittedName>
</protein>
<evidence type="ECO:0000256" key="1">
    <source>
        <dbReference type="SAM" id="MobiDB-lite"/>
    </source>
</evidence>
<dbReference type="EMBL" id="CP033433">
    <property type="protein sequence ID" value="AYQ73883.1"/>
    <property type="molecule type" value="Genomic_DNA"/>
</dbReference>
<feature type="region of interest" description="Disordered" evidence="1">
    <location>
        <begin position="55"/>
        <end position="74"/>
    </location>
</feature>
<sequence length="270" mass="29133">MADNEGPKGTQPPGSRQGGGVQEPSRRKFLVNAGYAIGGVVVGGALGSLIRRNNKAAAPSPASPSASPGAAPAAEPKNYNRALMFLTQEQFATLNAATERIFPTDDTGPGAQALGVAYFIDHQLAGEWGFNGREYMSPPFYHGETVQGYQGRLKRREIFAIALKEMDNYSQSQFSKNFVDLTADQQDSVLSDFESDKVPLTTISPSGFFKMLRSSTIEGAYSDPLYGGNLDMAGWKMRSYPGNQMSYAAVIDKEFTAMPPNSLQDHMAGH</sequence>
<keyword evidence="4" id="KW-1185">Reference proteome</keyword>
<dbReference type="Pfam" id="PF13618">
    <property type="entry name" value="Gluconate_2-dh3"/>
    <property type="match status" value="1"/>
</dbReference>
<reference evidence="3 4" key="1">
    <citation type="submission" date="2018-10" db="EMBL/GenBank/DDBJ databases">
        <title>Genome Sequence of Cohnella sp.</title>
        <authorList>
            <person name="Srinivasan S."/>
            <person name="Kim M.K."/>
        </authorList>
    </citation>
    <scope>NUCLEOTIDE SEQUENCE [LARGE SCALE GENOMIC DNA]</scope>
    <source>
        <strain evidence="3 4">18JY8-7</strain>
    </source>
</reference>
<keyword evidence="2" id="KW-0812">Transmembrane</keyword>
<dbReference type="Proteomes" id="UP000269097">
    <property type="component" value="Chromosome"/>
</dbReference>
<evidence type="ECO:0000313" key="3">
    <source>
        <dbReference type="EMBL" id="AYQ73883.1"/>
    </source>
</evidence>
<feature type="transmembrane region" description="Helical" evidence="2">
    <location>
        <begin position="29"/>
        <end position="50"/>
    </location>
</feature>
<proteinExistence type="predicted"/>
<dbReference type="RefSeq" id="WP_123041967.1">
    <property type="nucleotide sequence ID" value="NZ_CP033433.1"/>
</dbReference>
<dbReference type="InterPro" id="IPR006311">
    <property type="entry name" value="TAT_signal"/>
</dbReference>
<dbReference type="InterPro" id="IPR027056">
    <property type="entry name" value="Gluconate_2DH_su3"/>
</dbReference>
<feature type="compositionally biased region" description="Low complexity" evidence="1">
    <location>
        <begin position="56"/>
        <end position="74"/>
    </location>
</feature>
<evidence type="ECO:0000256" key="2">
    <source>
        <dbReference type="SAM" id="Phobius"/>
    </source>
</evidence>
<organism evidence="3 4">
    <name type="scientific">Cohnella candidum</name>
    <dbReference type="NCBI Taxonomy" id="2674991"/>
    <lineage>
        <taxon>Bacteria</taxon>
        <taxon>Bacillati</taxon>
        <taxon>Bacillota</taxon>
        <taxon>Bacilli</taxon>
        <taxon>Bacillales</taxon>
        <taxon>Paenibacillaceae</taxon>
        <taxon>Cohnella</taxon>
    </lineage>
</organism>
<keyword evidence="2" id="KW-1133">Transmembrane helix</keyword>
<dbReference type="AlphaFoldDB" id="A0A3G3K0E1"/>
<feature type="region of interest" description="Disordered" evidence="1">
    <location>
        <begin position="1"/>
        <end position="25"/>
    </location>
</feature>
<name>A0A3G3K0E1_9BACL</name>
<evidence type="ECO:0000313" key="4">
    <source>
        <dbReference type="Proteomes" id="UP000269097"/>
    </source>
</evidence>
<keyword evidence="2" id="KW-0472">Membrane</keyword>
<gene>
    <name evidence="3" type="ORF">EAV92_15640</name>
</gene>
<dbReference type="PROSITE" id="PS51318">
    <property type="entry name" value="TAT"/>
    <property type="match status" value="1"/>
</dbReference>
<accession>A0A3G3K0E1</accession>